<evidence type="ECO:0000313" key="1">
    <source>
        <dbReference type="EMBL" id="KKP65551.1"/>
    </source>
</evidence>
<accession>A0A0G0BPH4</accession>
<dbReference type="Proteomes" id="UP000033866">
    <property type="component" value="Unassembled WGS sequence"/>
</dbReference>
<dbReference type="AlphaFoldDB" id="A0A0G0BPH4"/>
<name>A0A0G0BPH4_9BACT</name>
<gene>
    <name evidence="1" type="ORF">UR61_C0018G0001</name>
</gene>
<feature type="non-terminal residue" evidence="1">
    <location>
        <position position="1"/>
    </location>
</feature>
<organism evidence="1 2">
    <name type="scientific">candidate division WS6 bacterium GW2011_GWE1_34_7</name>
    <dbReference type="NCBI Taxonomy" id="1619093"/>
    <lineage>
        <taxon>Bacteria</taxon>
        <taxon>Candidatus Dojkabacteria</taxon>
    </lineage>
</organism>
<reference evidence="1 2" key="1">
    <citation type="journal article" date="2015" name="Nature">
        <title>rRNA introns, odd ribosomes, and small enigmatic genomes across a large radiation of phyla.</title>
        <authorList>
            <person name="Brown C.T."/>
            <person name="Hug L.A."/>
            <person name="Thomas B.C."/>
            <person name="Sharon I."/>
            <person name="Castelle C.J."/>
            <person name="Singh A."/>
            <person name="Wilkins M.J."/>
            <person name="Williams K.H."/>
            <person name="Banfield J.F."/>
        </authorList>
    </citation>
    <scope>NUCLEOTIDE SEQUENCE [LARGE SCALE GENOMIC DNA]</scope>
</reference>
<proteinExistence type="predicted"/>
<comment type="caution">
    <text evidence="1">The sequence shown here is derived from an EMBL/GenBank/DDBJ whole genome shotgun (WGS) entry which is preliminary data.</text>
</comment>
<evidence type="ECO:0000313" key="2">
    <source>
        <dbReference type="Proteomes" id="UP000033866"/>
    </source>
</evidence>
<dbReference type="EMBL" id="LBPV01000018">
    <property type="protein sequence ID" value="KKP65551.1"/>
    <property type="molecule type" value="Genomic_DNA"/>
</dbReference>
<sequence>YQIKVNCDKCNTPMNITLTKVSYAKFTAYQCYFTCNDCLRESGHKLAKKNTALIKMEIE</sequence>
<protein>
    <submittedName>
        <fullName evidence="1">Uncharacterized protein</fullName>
    </submittedName>
</protein>